<feature type="domain" description="Response regulatory" evidence="19">
    <location>
        <begin position="662"/>
        <end position="778"/>
    </location>
</feature>
<dbReference type="EC" id="2.7.13.3" evidence="3"/>
<evidence type="ECO:0000256" key="9">
    <source>
        <dbReference type="ARBA" id="ARBA00022777"/>
    </source>
</evidence>
<comment type="subcellular location">
    <subcellularLocation>
        <location evidence="2">Cell membrane</location>
        <topology evidence="2">Multi-pass membrane protein</topology>
    </subcellularLocation>
</comment>
<feature type="transmembrane region" description="Helical" evidence="17">
    <location>
        <begin position="20"/>
        <end position="43"/>
    </location>
</feature>
<keyword evidence="11 17" id="KW-1133">Transmembrane helix</keyword>
<dbReference type="InterPro" id="IPR004358">
    <property type="entry name" value="Sig_transdc_His_kin-like_C"/>
</dbReference>
<evidence type="ECO:0000259" key="20">
    <source>
        <dbReference type="PROSITE" id="PS50885"/>
    </source>
</evidence>
<feature type="domain" description="HAMP" evidence="20">
    <location>
        <begin position="328"/>
        <end position="381"/>
    </location>
</feature>
<dbReference type="Gene3D" id="3.40.50.2300">
    <property type="match status" value="2"/>
</dbReference>
<evidence type="ECO:0000256" key="16">
    <source>
        <dbReference type="SAM" id="Coils"/>
    </source>
</evidence>
<keyword evidence="12" id="KW-0902">Two-component regulatory system</keyword>
<evidence type="ECO:0000256" key="17">
    <source>
        <dbReference type="SAM" id="Phobius"/>
    </source>
</evidence>
<dbReference type="Pfam" id="PF00672">
    <property type="entry name" value="HAMP"/>
    <property type="match status" value="1"/>
</dbReference>
<feature type="domain" description="HPt" evidence="21">
    <location>
        <begin position="954"/>
        <end position="1045"/>
    </location>
</feature>
<dbReference type="Gene3D" id="1.10.287.130">
    <property type="match status" value="1"/>
</dbReference>
<feature type="modified residue" description="4-aspartylphosphate" evidence="15">
    <location>
        <position position="853"/>
    </location>
</feature>
<dbReference type="Pfam" id="PF00512">
    <property type="entry name" value="HisKA"/>
    <property type="match status" value="1"/>
</dbReference>
<evidence type="ECO:0000313" key="22">
    <source>
        <dbReference type="EMBL" id="MDY7229976.1"/>
    </source>
</evidence>
<keyword evidence="23" id="KW-1185">Reference proteome</keyword>
<dbReference type="RefSeq" id="WP_321548693.1">
    <property type="nucleotide sequence ID" value="NZ_JAXIVS010000009.1"/>
</dbReference>
<dbReference type="Gene3D" id="3.30.565.10">
    <property type="entry name" value="Histidine kinase-like ATPase, C-terminal domain"/>
    <property type="match status" value="1"/>
</dbReference>
<dbReference type="PROSITE" id="PS50885">
    <property type="entry name" value="HAMP"/>
    <property type="match status" value="1"/>
</dbReference>
<dbReference type="Pfam" id="PF01627">
    <property type="entry name" value="Hpt"/>
    <property type="match status" value="1"/>
</dbReference>
<keyword evidence="10" id="KW-0067">ATP-binding</keyword>
<evidence type="ECO:0000256" key="2">
    <source>
        <dbReference type="ARBA" id="ARBA00004651"/>
    </source>
</evidence>
<dbReference type="Gene3D" id="3.30.450.20">
    <property type="entry name" value="PAS domain"/>
    <property type="match status" value="1"/>
</dbReference>
<evidence type="ECO:0000256" key="15">
    <source>
        <dbReference type="PROSITE-ProRule" id="PRU00169"/>
    </source>
</evidence>
<evidence type="ECO:0000256" key="3">
    <source>
        <dbReference type="ARBA" id="ARBA00012438"/>
    </source>
</evidence>
<dbReference type="InterPro" id="IPR008207">
    <property type="entry name" value="Sig_transdc_His_kin_Hpt_dom"/>
</dbReference>
<dbReference type="PROSITE" id="PS50109">
    <property type="entry name" value="HIS_KIN"/>
    <property type="match status" value="1"/>
</dbReference>
<keyword evidence="8" id="KW-0547">Nucleotide-binding</keyword>
<dbReference type="SMART" id="SM00073">
    <property type="entry name" value="HPT"/>
    <property type="match status" value="1"/>
</dbReference>
<dbReference type="CDD" id="cd17546">
    <property type="entry name" value="REC_hyHK_CKI1_RcsC-like"/>
    <property type="match status" value="1"/>
</dbReference>
<dbReference type="CDD" id="cd00156">
    <property type="entry name" value="REC"/>
    <property type="match status" value="1"/>
</dbReference>
<dbReference type="InterPro" id="IPR001789">
    <property type="entry name" value="Sig_transdc_resp-reg_receiver"/>
</dbReference>
<feature type="domain" description="Histidine kinase" evidence="18">
    <location>
        <begin position="421"/>
        <end position="642"/>
    </location>
</feature>
<dbReference type="InterPro" id="IPR003660">
    <property type="entry name" value="HAMP_dom"/>
</dbReference>
<evidence type="ECO:0000256" key="14">
    <source>
        <dbReference type="PROSITE-ProRule" id="PRU00110"/>
    </source>
</evidence>
<keyword evidence="9" id="KW-0418">Kinase</keyword>
<evidence type="ECO:0000259" key="18">
    <source>
        <dbReference type="PROSITE" id="PS50109"/>
    </source>
</evidence>
<evidence type="ECO:0000256" key="13">
    <source>
        <dbReference type="ARBA" id="ARBA00023136"/>
    </source>
</evidence>
<keyword evidence="16" id="KW-0175">Coiled coil</keyword>
<dbReference type="Gene3D" id="1.20.120.160">
    <property type="entry name" value="HPT domain"/>
    <property type="match status" value="1"/>
</dbReference>
<dbReference type="InterPro" id="IPR005467">
    <property type="entry name" value="His_kinase_dom"/>
</dbReference>
<dbReference type="Pfam" id="PF00072">
    <property type="entry name" value="Response_reg"/>
    <property type="match status" value="2"/>
</dbReference>
<dbReference type="SUPFAM" id="SSF52172">
    <property type="entry name" value="CheY-like"/>
    <property type="match status" value="2"/>
</dbReference>
<dbReference type="PANTHER" id="PTHR45339:SF1">
    <property type="entry name" value="HYBRID SIGNAL TRANSDUCTION HISTIDINE KINASE J"/>
    <property type="match status" value="1"/>
</dbReference>
<comment type="catalytic activity">
    <reaction evidence="1">
        <text>ATP + protein L-histidine = ADP + protein N-phospho-L-histidine.</text>
        <dbReference type="EC" id="2.7.13.3"/>
    </reaction>
</comment>
<dbReference type="CDD" id="cd16922">
    <property type="entry name" value="HATPase_EvgS-ArcB-TorS-like"/>
    <property type="match status" value="1"/>
</dbReference>
<keyword evidence="7 17" id="KW-0812">Transmembrane</keyword>
<reference evidence="22 23" key="1">
    <citation type="submission" date="2023-12" db="EMBL/GenBank/DDBJ databases">
        <title>the genome sequence of Hyalangium sp. s54d21.</title>
        <authorList>
            <person name="Zhang X."/>
        </authorList>
    </citation>
    <scope>NUCLEOTIDE SEQUENCE [LARGE SCALE GENOMIC DNA]</scope>
    <source>
        <strain evidence="23">s54d21</strain>
    </source>
</reference>
<dbReference type="SUPFAM" id="SSF47226">
    <property type="entry name" value="Histidine-containing phosphotransfer domain, HPT domain"/>
    <property type="match status" value="1"/>
</dbReference>
<feature type="modified residue" description="Phosphohistidine" evidence="14">
    <location>
        <position position="993"/>
    </location>
</feature>
<dbReference type="InterPro" id="IPR003594">
    <property type="entry name" value="HATPase_dom"/>
</dbReference>
<dbReference type="SMART" id="SM00304">
    <property type="entry name" value="HAMP"/>
    <property type="match status" value="1"/>
</dbReference>
<protein>
    <recommendedName>
        <fullName evidence="3">histidine kinase</fullName>
        <ecNumber evidence="3">2.7.13.3</ecNumber>
    </recommendedName>
</protein>
<dbReference type="InterPro" id="IPR036097">
    <property type="entry name" value="HisK_dim/P_sf"/>
</dbReference>
<evidence type="ECO:0000256" key="10">
    <source>
        <dbReference type="ARBA" id="ARBA00022840"/>
    </source>
</evidence>
<keyword evidence="6" id="KW-0808">Transferase</keyword>
<dbReference type="InterPro" id="IPR003661">
    <property type="entry name" value="HisK_dim/P_dom"/>
</dbReference>
<evidence type="ECO:0000256" key="4">
    <source>
        <dbReference type="ARBA" id="ARBA00022475"/>
    </source>
</evidence>
<dbReference type="InterPro" id="IPR036890">
    <property type="entry name" value="HATPase_C_sf"/>
</dbReference>
<evidence type="ECO:0000256" key="7">
    <source>
        <dbReference type="ARBA" id="ARBA00022692"/>
    </source>
</evidence>
<evidence type="ECO:0000259" key="21">
    <source>
        <dbReference type="PROSITE" id="PS50894"/>
    </source>
</evidence>
<dbReference type="CDD" id="cd00088">
    <property type="entry name" value="HPT"/>
    <property type="match status" value="1"/>
</dbReference>
<dbReference type="PANTHER" id="PTHR45339">
    <property type="entry name" value="HYBRID SIGNAL TRANSDUCTION HISTIDINE KINASE J"/>
    <property type="match status" value="1"/>
</dbReference>
<dbReference type="PRINTS" id="PR00344">
    <property type="entry name" value="BCTRLSENSOR"/>
</dbReference>
<dbReference type="SMART" id="SM00388">
    <property type="entry name" value="HisKA"/>
    <property type="match status" value="1"/>
</dbReference>
<gene>
    <name evidence="22" type="ORF">SYV04_26520</name>
</gene>
<sequence length="1049" mass="113096">MPLPTTPPPPDQVTGSRLSLKLRLALCFGGVSLVLSLSLALVAGEMARRHIERDSALALRQTARQMAEALGRGMYERYRDVQVAASLSEIRDPAVPVSRKREFLEKLQSTYPDYAFIGLTDAQGVLIASAQGLLEGVQVSQRPWWMGARSGTYAGDLHEAVLLAKLLPNPSGEPLRFVDVAAPVFAPDERFAGVLGAHLNWEWAEKLERDMLATTGGQTGLELLIVSTAGRVLLGPESLRDSILDPALLQAAQSDEGAILTFPDGHQYLAASAVDTGHAEYKGLGWTVLLRRDATVAFALARQLRWTIIGSGALFGLAFIALGWFLADRMTRPLLAIAAAADRIRRREHPARIPAVTGGDEVARLAHSLTGLVDSLAAQEQALLEMNASLEKRVAERTAELSEAKQLAERAAAAKSEFLANMSHEIRTPMNAVIGMAGLLLDTPLSPEQREFAETIRNSGDALLTIINEILDFSKIESGKLDIERHPFDVRECVEEALDLLAPTAAQKGLELACAVDEGVPQVVTSDVTRLRQVLVNLVSNALKFTQAGEVVVTVTSRPLDAGRHELRFTVRDTGIGIPEERLDRLFRSFSQVDASTTRQYGGTGLGLAISKRLVEMMNGAISVESRVGEGSRFSFTLEVGEATEAVLPSRGQVPPRLTGRRLLIVDDNATNREILSRQVGSWGAEATRAASGREALALFEASSRFDAAILDLHMPDMDGIDLALALRKLPDGERLPLILLSSGTRGTAERLAAVGFAAVLSKPAKSLHLHTVIAQALGAKMAPRPPTAPPLLDRRLAESHPLRILLAEDYVVNQKVALRILEKMGYRAEVAANGLEVLEALQRQRFDVVLMDVQMPEMDGLEATRRIRADLPPARQPRIIAMTASAMQGDRERCLQAGVDDYVAKPVRIEELQAALLRASGEVAVAPTEHEQPPPLSEDGFDPSKLDSLRALGEDALTEVVGLFLANTPGRLQAMREALATGDLETLERSAHSLKSSSAMLGAMRLASVCAQVETAASSGAGVGPLLEVLGREFEHAREALGLALGPR</sequence>
<keyword evidence="5 15" id="KW-0597">Phosphoprotein</keyword>
<dbReference type="SUPFAM" id="SSF47384">
    <property type="entry name" value="Homodimeric domain of signal transducing histidine kinase"/>
    <property type="match status" value="1"/>
</dbReference>
<name>A0ABU5H9I8_9BACT</name>
<comment type="caution">
    <text evidence="22">The sequence shown here is derived from an EMBL/GenBank/DDBJ whole genome shotgun (WGS) entry which is preliminary data.</text>
</comment>
<evidence type="ECO:0000256" key="1">
    <source>
        <dbReference type="ARBA" id="ARBA00000085"/>
    </source>
</evidence>
<evidence type="ECO:0000256" key="5">
    <source>
        <dbReference type="ARBA" id="ARBA00022553"/>
    </source>
</evidence>
<evidence type="ECO:0000256" key="11">
    <source>
        <dbReference type="ARBA" id="ARBA00022989"/>
    </source>
</evidence>
<dbReference type="SUPFAM" id="SSF55874">
    <property type="entry name" value="ATPase domain of HSP90 chaperone/DNA topoisomerase II/histidine kinase"/>
    <property type="match status" value="1"/>
</dbReference>
<dbReference type="InterPro" id="IPR011006">
    <property type="entry name" value="CheY-like_superfamily"/>
</dbReference>
<evidence type="ECO:0000256" key="8">
    <source>
        <dbReference type="ARBA" id="ARBA00022741"/>
    </source>
</evidence>
<dbReference type="InterPro" id="IPR036641">
    <property type="entry name" value="HPT_dom_sf"/>
</dbReference>
<dbReference type="CDD" id="cd12914">
    <property type="entry name" value="PDC1_DGC_like"/>
    <property type="match status" value="1"/>
</dbReference>
<proteinExistence type="predicted"/>
<evidence type="ECO:0000313" key="23">
    <source>
        <dbReference type="Proteomes" id="UP001291309"/>
    </source>
</evidence>
<dbReference type="SMART" id="SM00387">
    <property type="entry name" value="HATPase_c"/>
    <property type="match status" value="1"/>
</dbReference>
<feature type="modified residue" description="4-aspartylphosphate" evidence="15">
    <location>
        <position position="712"/>
    </location>
</feature>
<evidence type="ECO:0000259" key="19">
    <source>
        <dbReference type="PROSITE" id="PS50110"/>
    </source>
</evidence>
<organism evidence="22 23">
    <name type="scientific">Hyalangium rubrum</name>
    <dbReference type="NCBI Taxonomy" id="3103134"/>
    <lineage>
        <taxon>Bacteria</taxon>
        <taxon>Pseudomonadati</taxon>
        <taxon>Myxococcota</taxon>
        <taxon>Myxococcia</taxon>
        <taxon>Myxococcales</taxon>
        <taxon>Cystobacterineae</taxon>
        <taxon>Archangiaceae</taxon>
        <taxon>Hyalangium</taxon>
    </lineage>
</organism>
<dbReference type="Gene3D" id="6.10.340.10">
    <property type="match status" value="1"/>
</dbReference>
<dbReference type="EMBL" id="JAXIVS010000009">
    <property type="protein sequence ID" value="MDY7229976.1"/>
    <property type="molecule type" value="Genomic_DNA"/>
</dbReference>
<keyword evidence="4" id="KW-1003">Cell membrane</keyword>
<keyword evidence="13 17" id="KW-0472">Membrane</keyword>
<dbReference type="PROSITE" id="PS50110">
    <property type="entry name" value="RESPONSE_REGULATORY"/>
    <property type="match status" value="2"/>
</dbReference>
<evidence type="ECO:0000256" key="6">
    <source>
        <dbReference type="ARBA" id="ARBA00022679"/>
    </source>
</evidence>
<feature type="coiled-coil region" evidence="16">
    <location>
        <begin position="373"/>
        <end position="407"/>
    </location>
</feature>
<dbReference type="SUPFAM" id="SSF158472">
    <property type="entry name" value="HAMP domain-like"/>
    <property type="match status" value="1"/>
</dbReference>
<evidence type="ECO:0000256" key="12">
    <source>
        <dbReference type="ARBA" id="ARBA00023012"/>
    </source>
</evidence>
<dbReference type="PROSITE" id="PS50894">
    <property type="entry name" value="HPT"/>
    <property type="match status" value="1"/>
</dbReference>
<dbReference type="Proteomes" id="UP001291309">
    <property type="component" value="Unassembled WGS sequence"/>
</dbReference>
<dbReference type="Pfam" id="PF02518">
    <property type="entry name" value="HATPase_c"/>
    <property type="match status" value="1"/>
</dbReference>
<dbReference type="CDD" id="cd00082">
    <property type="entry name" value="HisKA"/>
    <property type="match status" value="1"/>
</dbReference>
<feature type="transmembrane region" description="Helical" evidence="17">
    <location>
        <begin position="306"/>
        <end position="327"/>
    </location>
</feature>
<accession>A0ABU5H9I8</accession>
<feature type="domain" description="Response regulatory" evidence="19">
    <location>
        <begin position="804"/>
        <end position="921"/>
    </location>
</feature>
<dbReference type="SMART" id="SM00448">
    <property type="entry name" value="REC"/>
    <property type="match status" value="2"/>
</dbReference>